<dbReference type="AlphaFoldDB" id="A0A9D9DYL2"/>
<dbReference type="InterPro" id="IPR036465">
    <property type="entry name" value="vWFA_dom_sf"/>
</dbReference>
<comment type="caution">
    <text evidence="1">The sequence shown here is derived from an EMBL/GenBank/DDBJ whole genome shotgun (WGS) entry which is preliminary data.</text>
</comment>
<protein>
    <submittedName>
        <fullName evidence="1">VWA domain-containing protein</fullName>
    </submittedName>
</protein>
<organism evidence="1 2">
    <name type="scientific">Candidatus Ornithospirochaeta stercoripullorum</name>
    <dbReference type="NCBI Taxonomy" id="2840899"/>
    <lineage>
        <taxon>Bacteria</taxon>
        <taxon>Pseudomonadati</taxon>
        <taxon>Spirochaetota</taxon>
        <taxon>Spirochaetia</taxon>
        <taxon>Spirochaetales</taxon>
        <taxon>Spirochaetaceae</taxon>
        <taxon>Spirochaetaceae incertae sedis</taxon>
        <taxon>Candidatus Ornithospirochaeta</taxon>
    </lineage>
</organism>
<proteinExistence type="predicted"/>
<reference evidence="1" key="1">
    <citation type="submission" date="2020-10" db="EMBL/GenBank/DDBJ databases">
        <authorList>
            <person name="Gilroy R."/>
        </authorList>
    </citation>
    <scope>NUCLEOTIDE SEQUENCE</scope>
    <source>
        <strain evidence="1">7293</strain>
    </source>
</reference>
<accession>A0A9D9DYL2</accession>
<sequence>MAKLTEMVFIMDKSGSMAGLEDDTIGGFNSMIEKQKNIPGKVYVTTVLFDTAIKTIHNGVDIKDIHPMTREDYTAGGCTALLDAVGTTITSVRARQKTMNEKPCHTIIVIITDGAENASREYSYMEVQKMIRNRKRNSGWEFIFLGANIDAARTACSIGINEDRAVDYLADQKGVALNFAAIGTALNSLREKGIITEEWRCEIDNDFRRR</sequence>
<name>A0A9D9DYL2_9SPIO</name>
<reference evidence="1" key="2">
    <citation type="journal article" date="2021" name="PeerJ">
        <title>Extensive microbial diversity within the chicken gut microbiome revealed by metagenomics and culture.</title>
        <authorList>
            <person name="Gilroy R."/>
            <person name="Ravi A."/>
            <person name="Getino M."/>
            <person name="Pursley I."/>
            <person name="Horton D.L."/>
            <person name="Alikhan N.F."/>
            <person name="Baker D."/>
            <person name="Gharbi K."/>
            <person name="Hall N."/>
            <person name="Watson M."/>
            <person name="Adriaenssens E.M."/>
            <person name="Foster-Nyarko E."/>
            <person name="Jarju S."/>
            <person name="Secka A."/>
            <person name="Antonio M."/>
            <person name="Oren A."/>
            <person name="Chaudhuri R.R."/>
            <person name="La Ragione R."/>
            <person name="Hildebrand F."/>
            <person name="Pallen M.J."/>
        </authorList>
    </citation>
    <scope>NUCLEOTIDE SEQUENCE</scope>
    <source>
        <strain evidence="1">7293</strain>
    </source>
</reference>
<dbReference type="EMBL" id="JADIMT010000004">
    <property type="protein sequence ID" value="MBO8435417.1"/>
    <property type="molecule type" value="Genomic_DNA"/>
</dbReference>
<evidence type="ECO:0000313" key="2">
    <source>
        <dbReference type="Proteomes" id="UP000823615"/>
    </source>
</evidence>
<dbReference type="CDD" id="cd00198">
    <property type="entry name" value="vWFA"/>
    <property type="match status" value="1"/>
</dbReference>
<evidence type="ECO:0000313" key="1">
    <source>
        <dbReference type="EMBL" id="MBO8435417.1"/>
    </source>
</evidence>
<gene>
    <name evidence="1" type="ORF">IAA97_00330</name>
</gene>
<dbReference type="Gene3D" id="3.40.50.410">
    <property type="entry name" value="von Willebrand factor, type A domain"/>
    <property type="match status" value="1"/>
</dbReference>
<dbReference type="Proteomes" id="UP000823615">
    <property type="component" value="Unassembled WGS sequence"/>
</dbReference>
<dbReference type="SUPFAM" id="SSF53300">
    <property type="entry name" value="vWA-like"/>
    <property type="match status" value="1"/>
</dbReference>